<dbReference type="SUPFAM" id="SSF69318">
    <property type="entry name" value="Integrin alpha N-terminal domain"/>
    <property type="match status" value="1"/>
</dbReference>
<evidence type="ECO:0000313" key="3">
    <source>
        <dbReference type="EMBL" id="AGB48944.1"/>
    </source>
</evidence>
<dbReference type="HOGENOM" id="CLU_405255_0_0_2"/>
<dbReference type="PANTHER" id="PTHR30619:SF7">
    <property type="entry name" value="BETA-LACTAMASE DOMAIN PROTEIN"/>
    <property type="match status" value="1"/>
</dbReference>
<reference evidence="4" key="1">
    <citation type="submission" date="2012-02" db="EMBL/GenBank/DDBJ databases">
        <title>Complete sequence of chromosome of Methanomethylovorans hollandica DSM 15978.</title>
        <authorList>
            <person name="Lucas S."/>
            <person name="Copeland A."/>
            <person name="Lapidus A."/>
            <person name="Glavina del Rio T."/>
            <person name="Dalin E."/>
            <person name="Tice H."/>
            <person name="Bruce D."/>
            <person name="Goodwin L."/>
            <person name="Pitluck S."/>
            <person name="Peters L."/>
            <person name="Mikhailova N."/>
            <person name="Held B."/>
            <person name="Kyrpides N."/>
            <person name="Mavromatis K."/>
            <person name="Ivanova N."/>
            <person name="Brettin T."/>
            <person name="Detter J.C."/>
            <person name="Han C."/>
            <person name="Larimer F."/>
            <person name="Land M."/>
            <person name="Hauser L."/>
            <person name="Markowitz V."/>
            <person name="Cheng J.-F."/>
            <person name="Hugenholtz P."/>
            <person name="Woyke T."/>
            <person name="Wu D."/>
            <person name="Spring S."/>
            <person name="Schroeder M."/>
            <person name="Brambilla E."/>
            <person name="Klenk H.-P."/>
            <person name="Eisen J.A."/>
        </authorList>
    </citation>
    <scope>NUCLEOTIDE SEQUENCE [LARGE SCALE GENOMIC DNA]</scope>
    <source>
        <strain evidence="4">DSM 15978 / NBRC 107637 / DMS1</strain>
    </source>
</reference>
<evidence type="ECO:0000256" key="1">
    <source>
        <dbReference type="SAM" id="MobiDB-lite"/>
    </source>
</evidence>
<dbReference type="SMART" id="SM00849">
    <property type="entry name" value="Lactamase_B"/>
    <property type="match status" value="1"/>
</dbReference>
<dbReference type="InterPro" id="IPR001279">
    <property type="entry name" value="Metallo-B-lactamas"/>
</dbReference>
<evidence type="ECO:0000313" key="4">
    <source>
        <dbReference type="Proteomes" id="UP000010866"/>
    </source>
</evidence>
<dbReference type="SUPFAM" id="SSF56281">
    <property type="entry name" value="Metallo-hydrolase/oxidoreductase"/>
    <property type="match status" value="1"/>
</dbReference>
<dbReference type="SUPFAM" id="SSF74853">
    <property type="entry name" value="Lamin A/C globular tail domain"/>
    <property type="match status" value="1"/>
</dbReference>
<dbReference type="Pfam" id="PF00932">
    <property type="entry name" value="LTD"/>
    <property type="match status" value="1"/>
</dbReference>
<dbReference type="PROSITE" id="PS51841">
    <property type="entry name" value="LTD"/>
    <property type="match status" value="1"/>
</dbReference>
<name>L0KY89_METHD</name>
<dbReference type="PANTHER" id="PTHR30619">
    <property type="entry name" value="DNA INTERNALIZATION/COMPETENCE PROTEIN COMEC/REC2"/>
    <property type="match status" value="1"/>
</dbReference>
<dbReference type="InterPro" id="IPR001322">
    <property type="entry name" value="Lamin_tail_dom"/>
</dbReference>
<sequence precursor="true">MQIKLNRLICLSILLLFIVMTSGIGSADEVGVFDNGQWAVGNDPATATIFGFGWINTKPMVGDWNGDGKEEVGVYNPSGKNFVIQDANGYKVIGLGWTGVIPVVGNWNGDRADEVGVYNTEGTWALWNTDTNSADIVGFGWVGTEPVVGDWDGDDVTEVGIYNRRGNNFLLQKGSGFDIIGLGWTGVTPVVGDWNGDGADEVGVYNNAGTWALWNTDTNSAEIVGFGWAGTEPIVGDWNGDGIFEVGIYNTAGNNFLIQTENGFDVIGLGWSRVTPVIGSWIDASTIYKPQDKDSPEQPPTQQTPTEQIPSPVQDSNLTVHFIDVGQGDSILLEYGGKTMLIDAGENNMGYTVSAFLRERKISSLDYVVATHPHADHIGGMLTTLNNYPVGQFIDSGYPHTSKTYENMLMAIDAQNILFHVAERGETINLAPGTEIRVLNPKKEQSEELNENSVVLKITHGDVSFLLMGDAGLEAEENIMAAGYDVDVDILKVGHHGSTSASGYEFISAVSPDISVIEVGAGNDYGHPHANILQRLQGASTVYRTDYDGTITITTDGSRYTVTTEKTGSSGTSTTSTSEDAVYISDLDLRNEFVIITNPGSSTVDLTGWKIKDEGNKHTYTFPYFQLESGATVTIYTSKGLDSKTKLYWGSGNPFWNNDGDTASLYDSNGNLVDSLVG</sequence>
<dbReference type="EMBL" id="CP003362">
    <property type="protein sequence ID" value="AGB48944.1"/>
    <property type="molecule type" value="Genomic_DNA"/>
</dbReference>
<dbReference type="Proteomes" id="UP000010866">
    <property type="component" value="Chromosome"/>
</dbReference>
<dbReference type="Gene3D" id="2.60.40.1260">
    <property type="entry name" value="Lamin Tail domain"/>
    <property type="match status" value="1"/>
</dbReference>
<dbReference type="InterPro" id="IPR052159">
    <property type="entry name" value="Competence_DNA_uptake"/>
</dbReference>
<dbReference type="AlphaFoldDB" id="L0KY89"/>
<dbReference type="InterPro" id="IPR028994">
    <property type="entry name" value="Integrin_alpha_N"/>
</dbReference>
<dbReference type="Pfam" id="PF00753">
    <property type="entry name" value="Lactamase_B"/>
    <property type="match status" value="1"/>
</dbReference>
<feature type="region of interest" description="Disordered" evidence="1">
    <location>
        <begin position="288"/>
        <end position="313"/>
    </location>
</feature>
<dbReference type="KEGG" id="mhz:Metho_0689"/>
<keyword evidence="3" id="KW-0378">Hydrolase</keyword>
<dbReference type="Gene3D" id="3.60.15.10">
    <property type="entry name" value="Ribonuclease Z/Hydroxyacylglutathione hydrolase-like"/>
    <property type="match status" value="1"/>
</dbReference>
<accession>L0KY89</accession>
<dbReference type="InterPro" id="IPR036415">
    <property type="entry name" value="Lamin_tail_dom_sf"/>
</dbReference>
<dbReference type="CDD" id="cd07731">
    <property type="entry name" value="ComA-like_MBL-fold"/>
    <property type="match status" value="1"/>
</dbReference>
<feature type="domain" description="LTD" evidence="2">
    <location>
        <begin position="567"/>
        <end position="678"/>
    </location>
</feature>
<keyword evidence="4" id="KW-1185">Reference proteome</keyword>
<gene>
    <name evidence="3" type="ordered locus">Metho_0689</name>
</gene>
<dbReference type="InterPro" id="IPR035681">
    <property type="entry name" value="ComA-like_MBL"/>
</dbReference>
<dbReference type="InterPro" id="IPR036866">
    <property type="entry name" value="RibonucZ/Hydroxyglut_hydro"/>
</dbReference>
<organism evidence="3 4">
    <name type="scientific">Methanomethylovorans hollandica (strain DSM 15978 / NBRC 107637 / DMS1)</name>
    <dbReference type="NCBI Taxonomy" id="867904"/>
    <lineage>
        <taxon>Archaea</taxon>
        <taxon>Methanobacteriati</taxon>
        <taxon>Methanobacteriota</taxon>
        <taxon>Stenosarchaea group</taxon>
        <taxon>Methanomicrobia</taxon>
        <taxon>Methanosarcinales</taxon>
        <taxon>Methanosarcinaceae</taxon>
        <taxon>Methanomethylovorans</taxon>
    </lineage>
</organism>
<dbReference type="GO" id="GO:0016787">
    <property type="term" value="F:hydrolase activity"/>
    <property type="evidence" value="ECO:0007669"/>
    <property type="project" value="UniProtKB-KW"/>
</dbReference>
<proteinExistence type="predicted"/>
<evidence type="ECO:0000259" key="2">
    <source>
        <dbReference type="PROSITE" id="PS51841"/>
    </source>
</evidence>
<protein>
    <submittedName>
        <fullName evidence="3">Putative hydrolase (Metallo-beta-lactamase superfamily)</fullName>
    </submittedName>
</protein>